<evidence type="ECO:0000259" key="6">
    <source>
        <dbReference type="Pfam" id="PF04547"/>
    </source>
</evidence>
<evidence type="ECO:0000313" key="8">
    <source>
        <dbReference type="Proteomes" id="UP000054166"/>
    </source>
</evidence>
<dbReference type="Proteomes" id="UP000054166">
    <property type="component" value="Unassembled WGS sequence"/>
</dbReference>
<dbReference type="HOGENOM" id="CLU_1595183_0_0_1"/>
<dbReference type="InterPro" id="IPR049452">
    <property type="entry name" value="Anoctamin_TM"/>
</dbReference>
<proteinExistence type="predicted"/>
<dbReference type="STRING" id="765440.A0A0C3EVV6"/>
<gene>
    <name evidence="7" type="ORF">PILCRDRAFT_746098</name>
</gene>
<feature type="transmembrane region" description="Helical" evidence="5">
    <location>
        <begin position="92"/>
        <end position="111"/>
    </location>
</feature>
<comment type="subcellular location">
    <subcellularLocation>
        <location evidence="1">Membrane</location>
        <topology evidence="1">Multi-pass membrane protein</topology>
    </subcellularLocation>
</comment>
<keyword evidence="3 5" id="KW-1133">Transmembrane helix</keyword>
<evidence type="ECO:0000256" key="5">
    <source>
        <dbReference type="SAM" id="Phobius"/>
    </source>
</evidence>
<dbReference type="GO" id="GO:0016020">
    <property type="term" value="C:membrane"/>
    <property type="evidence" value="ECO:0007669"/>
    <property type="project" value="UniProtKB-SubCell"/>
</dbReference>
<keyword evidence="8" id="KW-1185">Reference proteome</keyword>
<evidence type="ECO:0000256" key="3">
    <source>
        <dbReference type="ARBA" id="ARBA00022989"/>
    </source>
</evidence>
<dbReference type="PANTHER" id="PTHR12308:SF73">
    <property type="entry name" value="ANOCTAMIN"/>
    <property type="match status" value="1"/>
</dbReference>
<evidence type="ECO:0000256" key="1">
    <source>
        <dbReference type="ARBA" id="ARBA00004141"/>
    </source>
</evidence>
<organism evidence="7 8">
    <name type="scientific">Piloderma croceum (strain F 1598)</name>
    <dbReference type="NCBI Taxonomy" id="765440"/>
    <lineage>
        <taxon>Eukaryota</taxon>
        <taxon>Fungi</taxon>
        <taxon>Dikarya</taxon>
        <taxon>Basidiomycota</taxon>
        <taxon>Agaricomycotina</taxon>
        <taxon>Agaricomycetes</taxon>
        <taxon>Agaricomycetidae</taxon>
        <taxon>Atheliales</taxon>
        <taxon>Atheliaceae</taxon>
        <taxon>Piloderma</taxon>
    </lineage>
</organism>
<dbReference type="GO" id="GO:0005254">
    <property type="term" value="F:chloride channel activity"/>
    <property type="evidence" value="ECO:0007669"/>
    <property type="project" value="TreeGrafter"/>
</dbReference>
<protein>
    <recommendedName>
        <fullName evidence="6">Anoctamin transmembrane domain-containing protein</fullName>
    </recommendedName>
</protein>
<dbReference type="OrthoDB" id="296386at2759"/>
<dbReference type="PANTHER" id="PTHR12308">
    <property type="entry name" value="ANOCTAMIN"/>
    <property type="match status" value="1"/>
</dbReference>
<dbReference type="InterPro" id="IPR007632">
    <property type="entry name" value="Anoctamin"/>
</dbReference>
<evidence type="ECO:0000256" key="4">
    <source>
        <dbReference type="ARBA" id="ARBA00023136"/>
    </source>
</evidence>
<reference evidence="7 8" key="1">
    <citation type="submission" date="2014-04" db="EMBL/GenBank/DDBJ databases">
        <authorList>
            <consortium name="DOE Joint Genome Institute"/>
            <person name="Kuo A."/>
            <person name="Tarkka M."/>
            <person name="Buscot F."/>
            <person name="Kohler A."/>
            <person name="Nagy L.G."/>
            <person name="Floudas D."/>
            <person name="Copeland A."/>
            <person name="Barry K.W."/>
            <person name="Cichocki N."/>
            <person name="Veneault-Fourrey C."/>
            <person name="LaButti K."/>
            <person name="Lindquist E.A."/>
            <person name="Lipzen A."/>
            <person name="Lundell T."/>
            <person name="Morin E."/>
            <person name="Murat C."/>
            <person name="Sun H."/>
            <person name="Tunlid A."/>
            <person name="Henrissat B."/>
            <person name="Grigoriev I.V."/>
            <person name="Hibbett D.S."/>
            <person name="Martin F."/>
            <person name="Nordberg H.P."/>
            <person name="Cantor M.N."/>
            <person name="Hua S.X."/>
        </authorList>
    </citation>
    <scope>NUCLEOTIDE SEQUENCE [LARGE SCALE GENOMIC DNA]</scope>
    <source>
        <strain evidence="7 8">F 1598</strain>
    </source>
</reference>
<name>A0A0C3EVV6_PILCF</name>
<dbReference type="GO" id="GO:0032541">
    <property type="term" value="C:cortical endoplasmic reticulum"/>
    <property type="evidence" value="ECO:0007669"/>
    <property type="project" value="TreeGrafter"/>
</dbReference>
<dbReference type="EMBL" id="KN833163">
    <property type="protein sequence ID" value="KIM72104.1"/>
    <property type="molecule type" value="Genomic_DNA"/>
</dbReference>
<sequence>MTSDGGLGIIPGSEEWDHVDSVLGLHNREFNELWIRLWTTRQITSVKLEKIREQFGASIALYFSFVLSYATALIFPSIVGIIFYLLDQSCSLLYSSLLLLWSITFIEWWTIQERILSVQWGTRGSANVEKMRTTYTCDPSTQGVESKININLNKPKIIQHIFELAHC</sequence>
<evidence type="ECO:0000256" key="2">
    <source>
        <dbReference type="ARBA" id="ARBA00022692"/>
    </source>
</evidence>
<evidence type="ECO:0000313" key="7">
    <source>
        <dbReference type="EMBL" id="KIM72104.1"/>
    </source>
</evidence>
<feature type="transmembrane region" description="Helical" evidence="5">
    <location>
        <begin position="59"/>
        <end position="86"/>
    </location>
</feature>
<keyword evidence="2 5" id="KW-0812">Transmembrane</keyword>
<reference evidence="8" key="2">
    <citation type="submission" date="2015-01" db="EMBL/GenBank/DDBJ databases">
        <title>Evolutionary Origins and Diversification of the Mycorrhizal Mutualists.</title>
        <authorList>
            <consortium name="DOE Joint Genome Institute"/>
            <consortium name="Mycorrhizal Genomics Consortium"/>
            <person name="Kohler A."/>
            <person name="Kuo A."/>
            <person name="Nagy L.G."/>
            <person name="Floudas D."/>
            <person name="Copeland A."/>
            <person name="Barry K.W."/>
            <person name="Cichocki N."/>
            <person name="Veneault-Fourrey C."/>
            <person name="LaButti K."/>
            <person name="Lindquist E.A."/>
            <person name="Lipzen A."/>
            <person name="Lundell T."/>
            <person name="Morin E."/>
            <person name="Murat C."/>
            <person name="Riley R."/>
            <person name="Ohm R."/>
            <person name="Sun H."/>
            <person name="Tunlid A."/>
            <person name="Henrissat B."/>
            <person name="Grigoriev I.V."/>
            <person name="Hibbett D.S."/>
            <person name="Martin F."/>
        </authorList>
    </citation>
    <scope>NUCLEOTIDE SEQUENCE [LARGE SCALE GENOMIC DNA]</scope>
    <source>
        <strain evidence="8">F 1598</strain>
    </source>
</reference>
<dbReference type="InParanoid" id="A0A0C3EVV6"/>
<accession>A0A0C3EVV6</accession>
<dbReference type="Pfam" id="PF04547">
    <property type="entry name" value="Anoctamin"/>
    <property type="match status" value="1"/>
</dbReference>
<dbReference type="AlphaFoldDB" id="A0A0C3EVV6"/>
<feature type="domain" description="Anoctamin transmembrane" evidence="6">
    <location>
        <begin position="51"/>
        <end position="142"/>
    </location>
</feature>
<keyword evidence="4 5" id="KW-0472">Membrane</keyword>